<gene>
    <name evidence="1" type="ORF">DBX24_03630</name>
</gene>
<dbReference type="InterPro" id="IPR005325">
    <property type="entry name" value="DUF308_memb"/>
</dbReference>
<protein>
    <submittedName>
        <fullName evidence="1">C4-dicarboxylate ABC transporter</fullName>
    </submittedName>
</protein>
<dbReference type="OrthoDB" id="965894at2"/>
<evidence type="ECO:0000313" key="2">
    <source>
        <dbReference type="Proteomes" id="UP000464318"/>
    </source>
</evidence>
<keyword evidence="2" id="KW-1185">Reference proteome</keyword>
<reference evidence="1 2" key="1">
    <citation type="submission" date="2018-04" db="EMBL/GenBank/DDBJ databases">
        <title>Characteristic and Complete Genome Sequencing of A Novel Member of Infective Endocarditis Causative Bacteria: Bergeyella cardium QL-PH.</title>
        <authorList>
            <person name="Pan H."/>
            <person name="Sun E."/>
            <person name="Zhang Y."/>
        </authorList>
    </citation>
    <scope>NUCLEOTIDE SEQUENCE [LARGE SCALE GENOMIC DNA]</scope>
    <source>
        <strain evidence="1 2">HPQL</strain>
    </source>
</reference>
<accession>A0A6P1QVF2</accession>
<organism evidence="1 2">
    <name type="scientific">Bergeyella cardium</name>
    <dbReference type="NCBI Taxonomy" id="1585976"/>
    <lineage>
        <taxon>Bacteria</taxon>
        <taxon>Pseudomonadati</taxon>
        <taxon>Bacteroidota</taxon>
        <taxon>Flavobacteriia</taxon>
        <taxon>Flavobacteriales</taxon>
        <taxon>Weeksellaceae</taxon>
        <taxon>Bergeyella</taxon>
    </lineage>
</organism>
<dbReference type="Proteomes" id="UP000464318">
    <property type="component" value="Chromosome"/>
</dbReference>
<proteinExistence type="predicted"/>
<dbReference type="AlphaFoldDB" id="A0A6P1QVF2"/>
<dbReference type="Pfam" id="PF03729">
    <property type="entry name" value="DUF308"/>
    <property type="match status" value="1"/>
</dbReference>
<sequence>MFNWLSLVTGFFYIVMGVVVITYKFFINRLETTTAYALGALLIAYGIFRILRAIYKIRKNKNEKNSSRF</sequence>
<name>A0A6P1QVF2_9FLAO</name>
<evidence type="ECO:0000313" key="1">
    <source>
        <dbReference type="EMBL" id="QHN66102.1"/>
    </source>
</evidence>
<dbReference type="KEGG" id="bcad:DBX24_03630"/>
<dbReference type="EMBL" id="CP029149">
    <property type="protein sequence ID" value="QHN66102.1"/>
    <property type="molecule type" value="Genomic_DNA"/>
</dbReference>